<feature type="domain" description="Phage head morphogenesis" evidence="1">
    <location>
        <begin position="119"/>
        <end position="234"/>
    </location>
</feature>
<evidence type="ECO:0000259" key="1">
    <source>
        <dbReference type="Pfam" id="PF04233"/>
    </source>
</evidence>
<name>A0A385AGW0_9CAUD</name>
<organism evidence="2">
    <name type="scientific">Methanobacterium virus Drs3</name>
    <dbReference type="NCBI Taxonomy" id="1430441"/>
    <lineage>
        <taxon>Viruses</taxon>
        <taxon>Duplodnaviria</taxon>
        <taxon>Heunggongvirae</taxon>
        <taxon>Uroviricota</taxon>
        <taxon>Caudoviricetes</taxon>
        <taxon>Methanobavirales</taxon>
        <taxon>Anaerodiviridae</taxon>
        <taxon>Metforvirus</taxon>
        <taxon>Metforvirus limi</taxon>
        <taxon>Metforvirus Drs3</taxon>
    </lineage>
</organism>
<evidence type="ECO:0000313" key="3">
    <source>
        <dbReference type="Proteomes" id="UP000262397"/>
    </source>
</evidence>
<dbReference type="NCBIfam" id="TIGR01641">
    <property type="entry name" value="phageSPP1_gp7"/>
    <property type="match status" value="1"/>
</dbReference>
<dbReference type="EMBL" id="MH674343">
    <property type="protein sequence ID" value="AXN53404.1"/>
    <property type="molecule type" value="Genomic_DNA"/>
</dbReference>
<reference evidence="2" key="1">
    <citation type="submission" date="2018-07" db="EMBL/GenBank/DDBJ databases">
        <authorList>
            <person name="Quirk P.G."/>
            <person name="Krulwich T.A."/>
        </authorList>
    </citation>
    <scope>NUCLEOTIDE SEQUENCE [LARGE SCALE GENOMIC DNA]</scope>
</reference>
<sequence>MRLAAENALAGKLSKLFSAAEKQILKEYLKVYNPSEILSFQVHDILAPLIPLEKEYSETVLYENIKAFRNGRESTINLINHQLSRGKQLTLTDFNQNVYTNLANKTFTASARTMARVTQNITKVLAETYQEGWGVKDGARRIQKLFRQLKTYEARRIARTEINSSQNQGSFQTYYDYNIEYHQWWTGQDARVRATHQDLHGQIVQVGRPFRNGLLYPGDRNGSISEWINCRCTTVPYIMPLGFMAPPGVPYFTEAEIVRIPNFSIPRDILEF</sequence>
<evidence type="ECO:0000313" key="2">
    <source>
        <dbReference type="EMBL" id="AXN53404.1"/>
    </source>
</evidence>
<proteinExistence type="predicted"/>
<dbReference type="InterPro" id="IPR006528">
    <property type="entry name" value="Phage_head_morphogenesis_dom"/>
</dbReference>
<gene>
    <name evidence="2" type="ORF">Drs3_00023</name>
</gene>
<dbReference type="Proteomes" id="UP000262397">
    <property type="component" value="Segment"/>
</dbReference>
<protein>
    <recommendedName>
        <fullName evidence="1">Phage head morphogenesis domain-containing protein</fullName>
    </recommendedName>
</protein>
<dbReference type="Pfam" id="PF04233">
    <property type="entry name" value="Phage_Mu_F"/>
    <property type="match status" value="1"/>
</dbReference>
<keyword evidence="3" id="KW-1185">Reference proteome</keyword>
<accession>A0A385AGW0</accession>